<evidence type="ECO:0000256" key="3">
    <source>
        <dbReference type="ARBA" id="ARBA00022449"/>
    </source>
</evidence>
<dbReference type="InterPro" id="IPR038770">
    <property type="entry name" value="Na+/solute_symporter_sf"/>
</dbReference>
<gene>
    <name evidence="13" type="ORF">F904_03452</name>
</gene>
<evidence type="ECO:0000259" key="12">
    <source>
        <dbReference type="PROSITE" id="PS51201"/>
    </source>
</evidence>
<keyword evidence="3" id="KW-0050">Antiport</keyword>
<evidence type="ECO:0000256" key="8">
    <source>
        <dbReference type="ARBA" id="ARBA00023065"/>
    </source>
</evidence>
<feature type="transmembrane region" description="Helical" evidence="11">
    <location>
        <begin position="84"/>
        <end position="107"/>
    </location>
</feature>
<dbReference type="PATRIC" id="fig|1217703.3.peg.3348"/>
<feature type="compositionally biased region" description="Polar residues" evidence="10">
    <location>
        <begin position="590"/>
        <end position="605"/>
    </location>
</feature>
<accession>N9MN07</accession>
<feature type="transmembrane region" description="Helical" evidence="11">
    <location>
        <begin position="113"/>
        <end position="132"/>
    </location>
</feature>
<dbReference type="eggNOG" id="COG0475">
    <property type="taxonomic scope" value="Bacteria"/>
</dbReference>
<dbReference type="FunFam" id="3.40.50.720:FF:000036">
    <property type="entry name" value="Glutathione-regulated potassium-efflux system protein KefB"/>
    <property type="match status" value="1"/>
</dbReference>
<dbReference type="OrthoDB" id="9781411at2"/>
<evidence type="ECO:0000313" key="13">
    <source>
        <dbReference type="EMBL" id="ENW91364.1"/>
    </source>
</evidence>
<keyword evidence="4" id="KW-0633">Potassium transport</keyword>
<comment type="subcellular location">
    <subcellularLocation>
        <location evidence="1">Endomembrane system</location>
        <topology evidence="1">Multi-pass membrane protein</topology>
    </subcellularLocation>
</comment>
<evidence type="ECO:0000256" key="10">
    <source>
        <dbReference type="SAM" id="MobiDB-lite"/>
    </source>
</evidence>
<dbReference type="GO" id="GO:1902600">
    <property type="term" value="P:proton transmembrane transport"/>
    <property type="evidence" value="ECO:0007669"/>
    <property type="project" value="InterPro"/>
</dbReference>
<dbReference type="PROSITE" id="PS51201">
    <property type="entry name" value="RCK_N"/>
    <property type="match status" value="1"/>
</dbReference>
<dbReference type="SUPFAM" id="SSF51735">
    <property type="entry name" value="NAD(P)-binding Rossmann-fold domains"/>
    <property type="match status" value="1"/>
</dbReference>
<comment type="caution">
    <text evidence="13">The sequence shown here is derived from an EMBL/GenBank/DDBJ whole genome shotgun (WGS) entry which is preliminary data.</text>
</comment>
<evidence type="ECO:0000256" key="11">
    <source>
        <dbReference type="SAM" id="Phobius"/>
    </source>
</evidence>
<feature type="transmembrane region" description="Helical" evidence="11">
    <location>
        <begin position="352"/>
        <end position="373"/>
    </location>
</feature>
<dbReference type="Gene3D" id="1.20.1530.20">
    <property type="match status" value="1"/>
</dbReference>
<proteinExistence type="predicted"/>
<reference evidence="13 14" key="1">
    <citation type="submission" date="2013-02" db="EMBL/GenBank/DDBJ databases">
        <title>The Genome Sequence of Acinetobacter sp. ANC 4105.</title>
        <authorList>
            <consortium name="The Broad Institute Genome Sequencing Platform"/>
            <consortium name="The Broad Institute Genome Sequencing Center for Infectious Disease"/>
            <person name="Cerqueira G."/>
            <person name="Feldgarden M."/>
            <person name="Courvalin P."/>
            <person name="Perichon B."/>
            <person name="Grillot-Courvalin C."/>
            <person name="Clermont D."/>
            <person name="Rocha E."/>
            <person name="Yoon E.-J."/>
            <person name="Nemec A."/>
            <person name="Walker B."/>
            <person name="Young S.K."/>
            <person name="Zeng Q."/>
            <person name="Gargeya S."/>
            <person name="Fitzgerald M."/>
            <person name="Haas B."/>
            <person name="Abouelleil A."/>
            <person name="Alvarado L."/>
            <person name="Arachchi H.M."/>
            <person name="Berlin A.M."/>
            <person name="Chapman S.B."/>
            <person name="Dewar J."/>
            <person name="Goldberg J."/>
            <person name="Griggs A."/>
            <person name="Gujja S."/>
            <person name="Hansen M."/>
            <person name="Howarth C."/>
            <person name="Imamovic A."/>
            <person name="Larimer J."/>
            <person name="McCowan C."/>
            <person name="Murphy C."/>
            <person name="Neiman D."/>
            <person name="Pearson M."/>
            <person name="Priest M."/>
            <person name="Roberts A."/>
            <person name="Saif S."/>
            <person name="Shea T."/>
            <person name="Sisk P."/>
            <person name="Sykes S."/>
            <person name="Wortman J."/>
            <person name="Nusbaum C."/>
            <person name="Birren B."/>
        </authorList>
    </citation>
    <scope>NUCLEOTIDE SEQUENCE [LARGE SCALE GENOMIC DNA]</scope>
    <source>
        <strain evidence="13 14">ANC 4105</strain>
    </source>
</reference>
<feature type="transmembrane region" description="Helical" evidence="11">
    <location>
        <begin position="53"/>
        <end position="72"/>
    </location>
</feature>
<evidence type="ECO:0000313" key="14">
    <source>
        <dbReference type="Proteomes" id="UP000013261"/>
    </source>
</evidence>
<keyword evidence="2" id="KW-0813">Transport</keyword>
<keyword evidence="8" id="KW-0406">Ion transport</keyword>
<dbReference type="PANTHER" id="PTHR46157">
    <property type="entry name" value="K(+) EFFLUX ANTIPORTER 3, CHLOROPLASTIC"/>
    <property type="match status" value="1"/>
</dbReference>
<feature type="transmembrane region" description="Helical" evidence="11">
    <location>
        <begin position="210"/>
        <end position="228"/>
    </location>
</feature>
<dbReference type="InterPro" id="IPR003148">
    <property type="entry name" value="RCK_N"/>
</dbReference>
<keyword evidence="5 11" id="KW-0812">Transmembrane</keyword>
<dbReference type="GO" id="GO:0005886">
    <property type="term" value="C:plasma membrane"/>
    <property type="evidence" value="ECO:0007669"/>
    <property type="project" value="TreeGrafter"/>
</dbReference>
<feature type="transmembrane region" description="Helical" evidence="11">
    <location>
        <begin position="29"/>
        <end position="47"/>
    </location>
</feature>
<evidence type="ECO:0000256" key="9">
    <source>
        <dbReference type="ARBA" id="ARBA00023136"/>
    </source>
</evidence>
<evidence type="ECO:0000256" key="6">
    <source>
        <dbReference type="ARBA" id="ARBA00022958"/>
    </source>
</evidence>
<feature type="transmembrane region" description="Helical" evidence="11">
    <location>
        <begin position="144"/>
        <end position="164"/>
    </location>
</feature>
<dbReference type="Proteomes" id="UP000013261">
    <property type="component" value="Unassembled WGS sequence"/>
</dbReference>
<feature type="domain" description="RCK N-terminal" evidence="12">
    <location>
        <begin position="394"/>
        <end position="510"/>
    </location>
</feature>
<feature type="transmembrane region" description="Helical" evidence="11">
    <location>
        <begin position="6"/>
        <end position="22"/>
    </location>
</feature>
<dbReference type="GO" id="GO:0006813">
    <property type="term" value="P:potassium ion transport"/>
    <property type="evidence" value="ECO:0007669"/>
    <property type="project" value="UniProtKB-KW"/>
</dbReference>
<dbReference type="eggNOG" id="COG1226">
    <property type="taxonomic scope" value="Bacteria"/>
</dbReference>
<name>N9MN07_9GAMM</name>
<feature type="region of interest" description="Disordered" evidence="10">
    <location>
        <begin position="586"/>
        <end position="605"/>
    </location>
</feature>
<feature type="transmembrane region" description="Helical" evidence="11">
    <location>
        <begin position="291"/>
        <end position="312"/>
    </location>
</feature>
<feature type="transmembrane region" description="Helical" evidence="11">
    <location>
        <begin position="176"/>
        <end position="198"/>
    </location>
</feature>
<keyword evidence="14" id="KW-1185">Reference proteome</keyword>
<evidence type="ECO:0000256" key="4">
    <source>
        <dbReference type="ARBA" id="ARBA00022538"/>
    </source>
</evidence>
<dbReference type="Pfam" id="PF00999">
    <property type="entry name" value="Na_H_Exchanger"/>
    <property type="match status" value="1"/>
</dbReference>
<dbReference type="InterPro" id="IPR006153">
    <property type="entry name" value="Cation/H_exchanger_TM"/>
</dbReference>
<dbReference type="GO" id="GO:0015297">
    <property type="term" value="F:antiporter activity"/>
    <property type="evidence" value="ECO:0007669"/>
    <property type="project" value="UniProtKB-KW"/>
</dbReference>
<keyword evidence="9 11" id="KW-0472">Membrane</keyword>
<dbReference type="PANTHER" id="PTHR46157:SF4">
    <property type="entry name" value="K(+) EFFLUX ANTIPORTER 3, CHLOROPLASTIC"/>
    <property type="match status" value="1"/>
</dbReference>
<evidence type="ECO:0000256" key="1">
    <source>
        <dbReference type="ARBA" id="ARBA00004127"/>
    </source>
</evidence>
<dbReference type="AlphaFoldDB" id="N9MN07"/>
<dbReference type="Gene3D" id="3.40.50.720">
    <property type="entry name" value="NAD(P)-binding Rossmann-like Domain"/>
    <property type="match status" value="1"/>
</dbReference>
<dbReference type="EMBL" id="APRL01000014">
    <property type="protein sequence ID" value="ENW91364.1"/>
    <property type="molecule type" value="Genomic_DNA"/>
</dbReference>
<dbReference type="Pfam" id="PF02254">
    <property type="entry name" value="TrkA_N"/>
    <property type="match status" value="1"/>
</dbReference>
<dbReference type="RefSeq" id="WP_005192052.1">
    <property type="nucleotide sequence ID" value="NZ_KB850051.1"/>
</dbReference>
<keyword evidence="6" id="KW-0630">Potassium</keyword>
<dbReference type="HOGENOM" id="CLU_005126_9_3_6"/>
<evidence type="ECO:0000256" key="5">
    <source>
        <dbReference type="ARBA" id="ARBA00022692"/>
    </source>
</evidence>
<dbReference type="GO" id="GO:0012505">
    <property type="term" value="C:endomembrane system"/>
    <property type="evidence" value="ECO:0007669"/>
    <property type="project" value="UniProtKB-SubCell"/>
</dbReference>
<protein>
    <recommendedName>
        <fullName evidence="12">RCK N-terminal domain-containing protein</fullName>
    </recommendedName>
</protein>
<organism evidence="13 14">
    <name type="scientific">Acinetobacter dispersus</name>
    <dbReference type="NCBI Taxonomy" id="70348"/>
    <lineage>
        <taxon>Bacteria</taxon>
        <taxon>Pseudomonadati</taxon>
        <taxon>Pseudomonadota</taxon>
        <taxon>Gammaproteobacteria</taxon>
        <taxon>Moraxellales</taxon>
        <taxon>Moraxellaceae</taxon>
        <taxon>Acinetobacter</taxon>
    </lineage>
</organism>
<feature type="transmembrane region" description="Helical" evidence="11">
    <location>
        <begin position="319"/>
        <end position="340"/>
    </location>
</feature>
<keyword evidence="7 11" id="KW-1133">Transmembrane helix</keyword>
<sequence length="605" mass="67540">MSLLLPIIFLLAATLIFVPLAKRYAANTVLGYLIAGLLLGSSVSGLIEDPQLINQLLHFGMIAVMFFVGFAFRPQQLWLERRGILKNSGLQLSIITPILIGVCFLLFNDVLTSLILGFALALSAVALPLQLLEKKQQLNNKLGQATLATLQFQAFVAVVLIVLFPLLEDTASTRHGIAYFAAIIATFSGLFLASRYLVRPAFRFLARKNSIHLIPVLSLLVLLSVILIMDILNIHMLISAFLGGLLLAETEFKSEVERILEPFKDAATGLFFLAIGLGLSLHPLIQTPLLIIASIFGLVVIKAAVVTAISYYQQRHAKLSTLFAITLAQSGELSFILLKLAESENLLTKDLLQPTLLIVFGSMLLTPLLYWLFDSKVLPKLQKQVAVQIDDVPQHPIFILGFGRFGQVIARALHAQGKQFSVIDSNQPDADFIEQYGHRFFDADVTQVENLRAAGIEYCKLLIVAIDDVEDSMNLARHLRLNYPDLTLFVRARDRHHAHLLNDLGVQHIWRETYASSLNMAQQALIETGLSVEDAHIQIERFKQEDEKLLMQQHWSHDQQDVLENYPSAIAELEYLFENTKTLRSDRLSNDQNTQSDANSLNETS</sequence>
<evidence type="ECO:0000256" key="7">
    <source>
        <dbReference type="ARBA" id="ARBA00022989"/>
    </source>
</evidence>
<evidence type="ECO:0000256" key="2">
    <source>
        <dbReference type="ARBA" id="ARBA00022448"/>
    </source>
</evidence>
<dbReference type="InterPro" id="IPR036291">
    <property type="entry name" value="NAD(P)-bd_dom_sf"/>
</dbReference>